<evidence type="ECO:0000313" key="6">
    <source>
        <dbReference type="EMBL" id="KOB71634.1"/>
    </source>
</evidence>
<dbReference type="SUPFAM" id="SSF49447">
    <property type="entry name" value="Second domain of Mu2 adaptin subunit (ap50) of ap2 adaptor"/>
    <property type="match status" value="1"/>
</dbReference>
<organism evidence="6 7">
    <name type="scientific">Operophtera brumata</name>
    <name type="common">Winter moth</name>
    <name type="synonym">Phalaena brumata</name>
    <dbReference type="NCBI Taxonomy" id="104452"/>
    <lineage>
        <taxon>Eukaryota</taxon>
        <taxon>Metazoa</taxon>
        <taxon>Ecdysozoa</taxon>
        <taxon>Arthropoda</taxon>
        <taxon>Hexapoda</taxon>
        <taxon>Insecta</taxon>
        <taxon>Pterygota</taxon>
        <taxon>Neoptera</taxon>
        <taxon>Endopterygota</taxon>
        <taxon>Lepidoptera</taxon>
        <taxon>Glossata</taxon>
        <taxon>Ditrysia</taxon>
        <taxon>Geometroidea</taxon>
        <taxon>Geometridae</taxon>
        <taxon>Larentiinae</taxon>
        <taxon>Operophtera</taxon>
    </lineage>
</organism>
<dbReference type="CDD" id="cd14837">
    <property type="entry name" value="AP3_Mu_N"/>
    <property type="match status" value="1"/>
</dbReference>
<evidence type="ECO:0000256" key="1">
    <source>
        <dbReference type="ARBA" id="ARBA00004308"/>
    </source>
</evidence>
<accession>A0A0L7L8H7</accession>
<reference evidence="6 7" key="1">
    <citation type="journal article" date="2015" name="Genome Biol. Evol.">
        <title>The genome of winter moth (Operophtera brumata) provides a genomic perspective on sexual dimorphism and phenology.</title>
        <authorList>
            <person name="Derks M.F."/>
            <person name="Smit S."/>
            <person name="Salis L."/>
            <person name="Schijlen E."/>
            <person name="Bossers A."/>
            <person name="Mateman C."/>
            <person name="Pijl A.S."/>
            <person name="de Ridder D."/>
            <person name="Groenen M.A."/>
            <person name="Visser M.E."/>
            <person name="Megens H.J."/>
        </authorList>
    </citation>
    <scope>NUCLEOTIDE SEQUENCE [LARGE SCALE GENOMIC DNA]</scope>
    <source>
        <strain evidence="6">WM2013NL</strain>
        <tissue evidence="6">Head and thorax</tissue>
    </source>
</reference>
<dbReference type="Gene3D" id="2.60.40.1170">
    <property type="entry name" value="Mu homology domain, subdomain B"/>
    <property type="match status" value="5"/>
</dbReference>
<dbReference type="InterPro" id="IPR050431">
    <property type="entry name" value="Adaptor_comp_med_subunit"/>
</dbReference>
<keyword evidence="7" id="KW-1185">Reference proteome</keyword>
<evidence type="ECO:0000259" key="5">
    <source>
        <dbReference type="Pfam" id="PF00928"/>
    </source>
</evidence>
<dbReference type="Pfam" id="PF00928">
    <property type="entry name" value="Adap_comp_sub"/>
    <property type="match status" value="3"/>
</dbReference>
<dbReference type="SUPFAM" id="SSF64356">
    <property type="entry name" value="SNARE-like"/>
    <property type="match status" value="1"/>
</dbReference>
<keyword evidence="4" id="KW-0472">Membrane</keyword>
<keyword evidence="3" id="KW-0653">Protein transport</keyword>
<dbReference type="EMBL" id="JTDY01002339">
    <property type="protein sequence ID" value="KOB71634.1"/>
    <property type="molecule type" value="Genomic_DNA"/>
</dbReference>
<feature type="domain" description="MHD" evidence="5">
    <location>
        <begin position="113"/>
        <end position="152"/>
    </location>
</feature>
<dbReference type="AlphaFoldDB" id="A0A0L7L8H7"/>
<dbReference type="Proteomes" id="UP000037510">
    <property type="component" value="Unassembled WGS sequence"/>
</dbReference>
<evidence type="ECO:0000313" key="7">
    <source>
        <dbReference type="Proteomes" id="UP000037510"/>
    </source>
</evidence>
<evidence type="ECO:0000256" key="3">
    <source>
        <dbReference type="ARBA" id="ARBA00022927"/>
    </source>
</evidence>
<evidence type="ECO:0000256" key="4">
    <source>
        <dbReference type="ARBA" id="ARBA00023136"/>
    </source>
</evidence>
<feature type="domain" description="MHD" evidence="5">
    <location>
        <begin position="198"/>
        <end position="278"/>
    </location>
</feature>
<dbReference type="PROSITE" id="PS00991">
    <property type="entry name" value="CLAT_ADAPTOR_M_2"/>
    <property type="match status" value="1"/>
</dbReference>
<dbReference type="PROSITE" id="PS00990">
    <property type="entry name" value="CLAT_ADAPTOR_M_1"/>
    <property type="match status" value="1"/>
</dbReference>
<comment type="subcellular location">
    <subcellularLocation>
        <location evidence="1">Endomembrane system</location>
    </subcellularLocation>
</comment>
<proteinExistence type="predicted"/>
<sequence length="278" mass="31304">MIHSLFIINPSGDVFLEKHWRSVIPRSVCDYYLEAQRASPNDVAPVLAAPHHYLISIQRGGVALVAVCKQEVAPLFVIEFLHRVVDTFQLLDEMLDNGFPVSSILPSGQLSNVPWRRSGVKYANNEAYFDVVEEVDAIIDKSGATVSAEIQGYSERILSFIPPDGNFRLMSYHIGSQSVVAIPLYVRHNLTLRNNGDQGRKVLVWDIGRIELPKLPNIKGTVLFWDIERIELLKLSNIEGRLAVSGLRVSRLDMYGAKYKPFKGVKYVTKAGKFHVRM</sequence>
<dbReference type="GO" id="GO:0006886">
    <property type="term" value="P:intracellular protein transport"/>
    <property type="evidence" value="ECO:0007669"/>
    <property type="project" value="InterPro"/>
</dbReference>
<name>A0A0L7L8H7_OPEBR</name>
<dbReference type="GO" id="GO:0012505">
    <property type="term" value="C:endomembrane system"/>
    <property type="evidence" value="ECO:0007669"/>
    <property type="project" value="UniProtKB-SubCell"/>
</dbReference>
<dbReference type="InterPro" id="IPR028565">
    <property type="entry name" value="MHD"/>
</dbReference>
<dbReference type="InterPro" id="IPR011012">
    <property type="entry name" value="Longin-like_dom_sf"/>
</dbReference>
<dbReference type="GO" id="GO:0030131">
    <property type="term" value="C:clathrin adaptor complex"/>
    <property type="evidence" value="ECO:0007669"/>
    <property type="project" value="InterPro"/>
</dbReference>
<dbReference type="Gene3D" id="3.30.450.60">
    <property type="match status" value="1"/>
</dbReference>
<dbReference type="InterPro" id="IPR036168">
    <property type="entry name" value="AP2_Mu_C_sf"/>
</dbReference>
<protein>
    <submittedName>
        <fullName evidence="6">Putative carmine</fullName>
    </submittedName>
</protein>
<dbReference type="PANTHER" id="PTHR10529">
    <property type="entry name" value="AP COMPLEX SUBUNIT MU"/>
    <property type="match status" value="1"/>
</dbReference>
<dbReference type="InterPro" id="IPR018240">
    <property type="entry name" value="Clathrin_mu_CS"/>
</dbReference>
<dbReference type="STRING" id="104452.A0A0L7L8H7"/>
<gene>
    <name evidence="6" type="ORF">OBRU01_07309</name>
</gene>
<evidence type="ECO:0000256" key="2">
    <source>
        <dbReference type="ARBA" id="ARBA00022448"/>
    </source>
</evidence>
<dbReference type="GO" id="GO:0016192">
    <property type="term" value="P:vesicle-mediated transport"/>
    <property type="evidence" value="ECO:0007669"/>
    <property type="project" value="InterPro"/>
</dbReference>
<keyword evidence="2" id="KW-0813">Transport</keyword>
<comment type="caution">
    <text evidence="6">The sequence shown here is derived from an EMBL/GenBank/DDBJ whole genome shotgun (WGS) entry which is preliminary data.</text>
</comment>
<feature type="domain" description="MHD" evidence="5">
    <location>
        <begin position="154"/>
        <end position="196"/>
    </location>
</feature>